<gene>
    <name evidence="1" type="ORF">J2S55_001916</name>
    <name evidence="2" type="ORF">J2S55_003540</name>
</gene>
<protein>
    <submittedName>
        <fullName evidence="2">Uncharacterized protein</fullName>
    </submittedName>
</protein>
<evidence type="ECO:0000313" key="2">
    <source>
        <dbReference type="EMBL" id="MDP9864274.1"/>
    </source>
</evidence>
<dbReference type="EMBL" id="JAUSRB010000002">
    <property type="protein sequence ID" value="MDP9864274.1"/>
    <property type="molecule type" value="Genomic_DNA"/>
</dbReference>
<evidence type="ECO:0000313" key="3">
    <source>
        <dbReference type="Proteomes" id="UP001230426"/>
    </source>
</evidence>
<dbReference type="RefSeq" id="WP_306858830.1">
    <property type="nucleotide sequence ID" value="NZ_JAUSRB010000002.1"/>
</dbReference>
<accession>A0ABT9R666</accession>
<evidence type="ECO:0000313" key="1">
    <source>
        <dbReference type="EMBL" id="MDP9862650.1"/>
    </source>
</evidence>
<comment type="caution">
    <text evidence="2">The sequence shown here is derived from an EMBL/GenBank/DDBJ whole genome shotgun (WGS) entry which is preliminary data.</text>
</comment>
<keyword evidence="3" id="KW-1185">Reference proteome</keyword>
<dbReference type="Proteomes" id="UP001230426">
    <property type="component" value="Unassembled WGS sequence"/>
</dbReference>
<reference evidence="2 3" key="1">
    <citation type="submission" date="2023-07" db="EMBL/GenBank/DDBJ databases">
        <title>Sequencing the genomes of 1000 actinobacteria strains.</title>
        <authorList>
            <person name="Klenk H.-P."/>
        </authorList>
    </citation>
    <scope>NUCLEOTIDE SEQUENCE [LARGE SCALE GENOMIC DNA]</scope>
    <source>
        <strain evidence="2 3">DSM 44109</strain>
    </source>
</reference>
<organism evidence="2 3">
    <name type="scientific">Streptosporangium brasiliense</name>
    <dbReference type="NCBI Taxonomy" id="47480"/>
    <lineage>
        <taxon>Bacteria</taxon>
        <taxon>Bacillati</taxon>
        <taxon>Actinomycetota</taxon>
        <taxon>Actinomycetes</taxon>
        <taxon>Streptosporangiales</taxon>
        <taxon>Streptosporangiaceae</taxon>
        <taxon>Streptosporangium</taxon>
    </lineage>
</organism>
<dbReference type="EMBL" id="JAUSRB010000002">
    <property type="protein sequence ID" value="MDP9862650.1"/>
    <property type="molecule type" value="Genomic_DNA"/>
</dbReference>
<name>A0ABT9R666_9ACTN</name>
<sequence>MAFQGLTEHYENFMQEGSDWLSVGLAWTAVLPVEGRLSLSEVATRLIGDGQPPVIELDSEEAYEADAVLLGQMGNSTMIVETFGNNYVWESGVLDRLSVNAQVWHVSWEVTGNSRLIHAARGRVLAEVQHLNPADAVGEDLAAVEAELAALGPTISAPWPATQAMALAIVEARTGARLESDWFDRSHPAVIVGDPA</sequence>
<proteinExistence type="predicted"/>